<feature type="domain" description="Nucleoside diphosphate kinase-like" evidence="14">
    <location>
        <begin position="175"/>
        <end position="315"/>
    </location>
</feature>
<accession>A0AAD5TYT4</accession>
<dbReference type="GO" id="GO:0046872">
    <property type="term" value="F:metal ion binding"/>
    <property type="evidence" value="ECO:0007669"/>
    <property type="project" value="UniProtKB-KW"/>
</dbReference>
<feature type="region of interest" description="Disordered" evidence="13">
    <location>
        <begin position="1225"/>
        <end position="1260"/>
    </location>
</feature>
<evidence type="ECO:0000256" key="2">
    <source>
        <dbReference type="ARBA" id="ARBA00017632"/>
    </source>
</evidence>
<dbReference type="InterPro" id="IPR036249">
    <property type="entry name" value="Thioredoxin-like_sf"/>
</dbReference>
<feature type="domain" description="Nucleoside diphosphate kinase-like" evidence="14">
    <location>
        <begin position="955"/>
        <end position="1094"/>
    </location>
</feature>
<feature type="binding site" evidence="11">
    <location>
        <position position="1045"/>
    </location>
    <ligand>
        <name>ATP</name>
        <dbReference type="ChEBI" id="CHEBI:30616"/>
    </ligand>
</feature>
<evidence type="ECO:0000256" key="1">
    <source>
        <dbReference type="ARBA" id="ARBA00008142"/>
    </source>
</evidence>
<evidence type="ECO:0000256" key="4">
    <source>
        <dbReference type="ARBA" id="ARBA00022679"/>
    </source>
</evidence>
<evidence type="ECO:0000256" key="9">
    <source>
        <dbReference type="ARBA" id="ARBA00022842"/>
    </source>
</evidence>
<comment type="caution">
    <text evidence="11">Lacks conserved residue(s) required for the propagation of feature annotation.</text>
</comment>
<feature type="compositionally biased region" description="Basic and acidic residues" evidence="13">
    <location>
        <begin position="745"/>
        <end position="780"/>
    </location>
</feature>
<evidence type="ECO:0000256" key="8">
    <source>
        <dbReference type="ARBA" id="ARBA00022840"/>
    </source>
</evidence>
<evidence type="ECO:0000256" key="12">
    <source>
        <dbReference type="RuleBase" id="RU004011"/>
    </source>
</evidence>
<keyword evidence="5" id="KW-0479">Metal-binding</keyword>
<keyword evidence="3" id="KW-0963">Cytoplasm</keyword>
<dbReference type="PANTHER" id="PTHR46161">
    <property type="entry name" value="NUCLEOSIDE DIPHOSPHATE KINASE"/>
    <property type="match status" value="1"/>
</dbReference>
<dbReference type="InterPro" id="IPR023005">
    <property type="entry name" value="Nucleoside_diP_kinase_AS"/>
</dbReference>
<evidence type="ECO:0000259" key="14">
    <source>
        <dbReference type="SMART" id="SM00562"/>
    </source>
</evidence>
<dbReference type="PROSITE" id="PS00469">
    <property type="entry name" value="NDPK"/>
    <property type="match status" value="2"/>
</dbReference>
<dbReference type="Pfam" id="PF00334">
    <property type="entry name" value="NDK"/>
    <property type="match status" value="6"/>
</dbReference>
<feature type="binding site" evidence="11">
    <location>
        <position position="911"/>
    </location>
    <ligand>
        <name>ATP</name>
        <dbReference type="ChEBI" id="CHEBI:30616"/>
    </ligand>
</feature>
<dbReference type="EMBL" id="JADGJW010000430">
    <property type="protein sequence ID" value="KAJ3217379.1"/>
    <property type="molecule type" value="Genomic_DNA"/>
</dbReference>
<feature type="domain" description="Nucleoside diphosphate kinase-like" evidence="14">
    <location>
        <begin position="612"/>
        <end position="739"/>
    </location>
</feature>
<dbReference type="SUPFAM" id="SSF54919">
    <property type="entry name" value="Nucleoside diphosphate kinase, NDK"/>
    <property type="match status" value="6"/>
</dbReference>
<feature type="binding site" evidence="11">
    <location>
        <position position="887"/>
    </location>
    <ligand>
        <name>ATP</name>
        <dbReference type="ChEBI" id="CHEBI:30616"/>
    </ligand>
</feature>
<proteinExistence type="inferred from homology"/>
<feature type="binding site" evidence="11">
    <location>
        <position position="1202"/>
    </location>
    <ligand>
        <name>ATP</name>
        <dbReference type="ChEBI" id="CHEBI:30616"/>
    </ligand>
</feature>
<keyword evidence="16" id="KW-1185">Reference proteome</keyword>
<dbReference type="InterPro" id="IPR034907">
    <property type="entry name" value="NDK-like_dom"/>
</dbReference>
<dbReference type="GO" id="GO:0004550">
    <property type="term" value="F:nucleoside diphosphate kinase activity"/>
    <property type="evidence" value="ECO:0007669"/>
    <property type="project" value="InterPro"/>
</dbReference>
<feature type="binding site" evidence="11">
    <location>
        <position position="1126"/>
    </location>
    <ligand>
        <name>ATP</name>
        <dbReference type="ChEBI" id="CHEBI:30616"/>
    </ligand>
</feature>
<dbReference type="SUPFAM" id="SSF52833">
    <property type="entry name" value="Thioredoxin-like"/>
    <property type="match status" value="1"/>
</dbReference>
<feature type="binding site" evidence="11">
    <location>
        <position position="1011"/>
    </location>
    <ligand>
        <name>ATP</name>
        <dbReference type="ChEBI" id="CHEBI:30616"/>
    </ligand>
</feature>
<feature type="active site" description="Pros-phosphohistidine intermediate" evidence="11">
    <location>
        <position position="1235"/>
    </location>
</feature>
<feature type="domain" description="Nucleoside diphosphate kinase-like" evidence="14">
    <location>
        <begin position="1118"/>
        <end position="1257"/>
    </location>
</feature>
<dbReference type="Pfam" id="PF00085">
    <property type="entry name" value="Thioredoxin"/>
    <property type="match status" value="1"/>
</dbReference>
<dbReference type="InterPro" id="IPR013766">
    <property type="entry name" value="Thioredoxin_domain"/>
</dbReference>
<feature type="binding site" evidence="11">
    <location>
        <position position="963"/>
    </location>
    <ligand>
        <name>ATP</name>
        <dbReference type="ChEBI" id="CHEBI:30616"/>
    </ligand>
</feature>
<protein>
    <recommendedName>
        <fullName evidence="2">Nucleoside diphosphate kinase</fullName>
    </recommendedName>
</protein>
<evidence type="ECO:0000313" key="15">
    <source>
        <dbReference type="EMBL" id="KAJ3217379.1"/>
    </source>
</evidence>
<keyword evidence="7" id="KW-0418">Kinase</keyword>
<comment type="similarity">
    <text evidence="1 11 12">Belongs to the NDK family.</text>
</comment>
<feature type="binding site" evidence="11">
    <location>
        <position position="881"/>
    </location>
    <ligand>
        <name>ATP</name>
        <dbReference type="ChEBI" id="CHEBI:30616"/>
    </ligand>
</feature>
<dbReference type="GO" id="GO:0005524">
    <property type="term" value="F:ATP binding"/>
    <property type="evidence" value="ECO:0007669"/>
    <property type="project" value="UniProtKB-KW"/>
</dbReference>
<dbReference type="PANTHER" id="PTHR46161:SF3">
    <property type="entry name" value="NUCLEOSIDE DIPHOSPHATE KINASE DDB_G0292928-RELATED"/>
    <property type="match status" value="1"/>
</dbReference>
<feature type="region of interest" description="Disordered" evidence="13">
    <location>
        <begin position="745"/>
        <end position="790"/>
    </location>
</feature>
<keyword evidence="8" id="KW-0067">ATP-binding</keyword>
<keyword evidence="6" id="KW-0547">Nucleotide-binding</keyword>
<dbReference type="Gene3D" id="3.40.30.10">
    <property type="entry name" value="Glutaredoxin"/>
    <property type="match status" value="1"/>
</dbReference>
<dbReference type="AlphaFoldDB" id="A0AAD5TYT4"/>
<feature type="active site" description="Pros-phosphohistidine intermediate" evidence="11">
    <location>
        <position position="1072"/>
    </location>
</feature>
<sequence length="1260" mass="142011">MSNKKDLAAPTAVSTMEEWASWVDKPRLKVVDVYSKWSGPCEAIVNIFKRIKLDLGDQINFLQVNTDSIDDLSNYRNKSRPTFLFFYDQILVKIVNGANAPLIEKTINEQLELEKTNGIHVPYLAEVSFPLEHKKLIAAAEGQVLESLSTENFLKSQVSLRNVTKSQMELNYQNLEKTLAFIKPDAMHPQILSQIFDTLKRNRFEIMCKRKCWLTYQQAEELYAEHKETVWFERVCQFMSSAPILVFVLARENAVELWRQTIGPTSSHLAKDQHPKTLRALFGTDNMLNAVFGSSSVEAAEKEIEFFFGEHSTDIKNLEFHEKELDSVSVTNQKTLVLIKPDVCGFHGKGGGEAPSGNSKAVDEIVERILWRGFKIIKREELNMPIEQAQDLYDMLKEEEYFNELVDFMASGPSIALVIKGEDVVRAIREIAGETDPDIAKKESPMSIRAKFGTSKVQNALYVSESIEDGMRDIQILFPHIVMTRQGSQMISKSQSVSIRNSRVSLTTVPRQLLKKESQQQVERTLCIIKPDAYKEVEVEVVTDEDEEVEVEVEVELDVEVEVEVEKTKEEKLLENPEDPDSVTTLKKEMRTEKRFEKKLEKVIKKKVVKNLERTAFKEILDYIREKGFKVVGEKEFNVDKDGAKEFYKAFEDDINFDSLVENLTSGPCYALVLEANSAINLCKELVGPASPEKAKEIAPKSLRALFGTSDRNNAIHCSDSPMSAEKEIFNLFRSEVSPYPDGIQRGESRPHLINHDATFHSRENSTKTEKKPEEQKDVDNALQTSDNVQNNEKTFPTRTLALIKPDAYGSGKKDQIVAKIIESGFTIIQEKEAHWNLDKAKAFYKEHEGKPFYDELTEWMSSAPIYTLVLEKNDAVTAWRTLAGPTNSVKARESAPESIRALFGTDGSKNAVHGSDSDNSASREINIVFGDNNVEKVDGITENENKIEDVPVIPTQTLALIKPDAYGSGKKDEILKKIIEAGFTIAHERETHWTVEKAKEFYKEHEGKPFYDELTEWMSSAPIYTLVLEKNDAVTAWRTLAGPTNSIKARESAPDSIRALFGTDGSKNAVHGSDSVTSAEREIGIVFEDLFVKKDISTANEVIEETSENKKKQETSPTQTLALIKPDAYGSGKKDEIVSKILSAGFTIVHEREDQWDLNKAKEFYKEHEGKPFFDTLTQWMSSAPIYTLVLEKDDAVTAWRTLAGPTNSLNARESAPDSIRALFGTDGSQNAVHGSDSNTSAEREISLVFSDKVQPKES</sequence>
<feature type="binding site" evidence="11">
    <location>
        <position position="1222"/>
    </location>
    <ligand>
        <name>ATP</name>
        <dbReference type="ChEBI" id="CHEBI:30616"/>
    </ligand>
</feature>
<keyword evidence="10" id="KW-0546">Nucleotide metabolism</keyword>
<evidence type="ECO:0000256" key="11">
    <source>
        <dbReference type="PROSITE-ProRule" id="PRU00706"/>
    </source>
</evidence>
<evidence type="ECO:0000256" key="10">
    <source>
        <dbReference type="ARBA" id="ARBA00023080"/>
    </source>
</evidence>
<dbReference type="Proteomes" id="UP001211065">
    <property type="component" value="Unassembled WGS sequence"/>
</dbReference>
<name>A0AAD5TYT4_9FUNG</name>
<dbReference type="Gene3D" id="3.30.70.141">
    <property type="entry name" value="Nucleoside diphosphate kinase-like domain"/>
    <property type="match status" value="6"/>
</dbReference>
<evidence type="ECO:0000313" key="16">
    <source>
        <dbReference type="Proteomes" id="UP001211065"/>
    </source>
</evidence>
<feature type="active site" description="Pros-phosphohistidine intermediate" evidence="11">
    <location>
        <position position="914"/>
    </location>
</feature>
<dbReference type="GO" id="GO:0006183">
    <property type="term" value="P:GTP biosynthetic process"/>
    <property type="evidence" value="ECO:0007669"/>
    <property type="project" value="InterPro"/>
</dbReference>
<feature type="binding site" evidence="11">
    <location>
        <position position="805"/>
    </location>
    <ligand>
        <name>ATP</name>
        <dbReference type="ChEBI" id="CHEBI:30616"/>
    </ligand>
</feature>
<dbReference type="SMART" id="SM00562">
    <property type="entry name" value="NDK"/>
    <property type="match status" value="6"/>
</dbReference>
<comment type="caution">
    <text evidence="15">The sequence shown here is derived from an EMBL/GenBank/DDBJ whole genome shotgun (WGS) entry which is preliminary data.</text>
</comment>
<dbReference type="GO" id="GO:0006241">
    <property type="term" value="P:CTP biosynthetic process"/>
    <property type="evidence" value="ECO:0007669"/>
    <property type="project" value="InterPro"/>
</dbReference>
<dbReference type="GO" id="GO:0006228">
    <property type="term" value="P:UTP biosynthetic process"/>
    <property type="evidence" value="ECO:0007669"/>
    <property type="project" value="InterPro"/>
</dbReference>
<dbReference type="PRINTS" id="PR01243">
    <property type="entry name" value="NUCDPKINASE"/>
</dbReference>
<feature type="binding site" evidence="11">
    <location>
        <position position="853"/>
    </location>
    <ligand>
        <name>ATP</name>
        <dbReference type="ChEBI" id="CHEBI:30616"/>
    </ligand>
</feature>
<evidence type="ECO:0000256" key="13">
    <source>
        <dbReference type="SAM" id="MobiDB-lite"/>
    </source>
</evidence>
<organism evidence="15 16">
    <name type="scientific">Clydaea vesicula</name>
    <dbReference type="NCBI Taxonomy" id="447962"/>
    <lineage>
        <taxon>Eukaryota</taxon>
        <taxon>Fungi</taxon>
        <taxon>Fungi incertae sedis</taxon>
        <taxon>Chytridiomycota</taxon>
        <taxon>Chytridiomycota incertae sedis</taxon>
        <taxon>Chytridiomycetes</taxon>
        <taxon>Lobulomycetales</taxon>
        <taxon>Lobulomycetaceae</taxon>
        <taxon>Clydaea</taxon>
    </lineage>
</organism>
<evidence type="ECO:0000256" key="5">
    <source>
        <dbReference type="ARBA" id="ARBA00022723"/>
    </source>
</evidence>
<dbReference type="InterPro" id="IPR036850">
    <property type="entry name" value="NDK-like_dom_sf"/>
</dbReference>
<dbReference type="InterPro" id="IPR001564">
    <property type="entry name" value="Nucleoside_diP_kinase"/>
</dbReference>
<feature type="binding site" evidence="11">
    <location>
        <position position="1208"/>
    </location>
    <ligand>
        <name>ATP</name>
        <dbReference type="ChEBI" id="CHEBI:30616"/>
    </ligand>
</feature>
<gene>
    <name evidence="15" type="primary">NME9</name>
    <name evidence="15" type="ORF">HK099_005508</name>
</gene>
<feature type="domain" description="Nucleoside diphosphate kinase-like" evidence="14">
    <location>
        <begin position="332"/>
        <end position="485"/>
    </location>
</feature>
<feature type="binding site" evidence="11">
    <location>
        <position position="1174"/>
    </location>
    <ligand>
        <name>ATP</name>
        <dbReference type="ChEBI" id="CHEBI:30616"/>
    </ligand>
</feature>
<keyword evidence="4" id="KW-0808">Transferase</keyword>
<evidence type="ECO:0000256" key="3">
    <source>
        <dbReference type="ARBA" id="ARBA00022490"/>
    </source>
</evidence>
<feature type="binding site" evidence="11">
    <location>
        <position position="1059"/>
    </location>
    <ligand>
        <name>ATP</name>
        <dbReference type="ChEBI" id="CHEBI:30616"/>
    </ligand>
</feature>
<keyword evidence="9" id="KW-0460">Magnesium</keyword>
<feature type="binding site" evidence="11">
    <location>
        <position position="1069"/>
    </location>
    <ligand>
        <name>ATP</name>
        <dbReference type="ChEBI" id="CHEBI:30616"/>
    </ligand>
</feature>
<feature type="active site" description="Pros-phosphohistidine intermediate" evidence="11">
    <location>
        <position position="717"/>
    </location>
</feature>
<feature type="domain" description="Nucleoside diphosphate kinase-like" evidence="14">
    <location>
        <begin position="797"/>
        <end position="937"/>
    </location>
</feature>
<feature type="compositionally biased region" description="Polar residues" evidence="13">
    <location>
        <begin position="1228"/>
        <end position="1242"/>
    </location>
</feature>
<evidence type="ECO:0000256" key="6">
    <source>
        <dbReference type="ARBA" id="ARBA00022741"/>
    </source>
</evidence>
<reference evidence="15" key="1">
    <citation type="submission" date="2020-05" db="EMBL/GenBank/DDBJ databases">
        <title>Phylogenomic resolution of chytrid fungi.</title>
        <authorList>
            <person name="Stajich J.E."/>
            <person name="Amses K."/>
            <person name="Simmons R."/>
            <person name="Seto K."/>
            <person name="Myers J."/>
            <person name="Bonds A."/>
            <person name="Quandt C.A."/>
            <person name="Barry K."/>
            <person name="Liu P."/>
            <person name="Grigoriev I."/>
            <person name="Longcore J.E."/>
            <person name="James T.Y."/>
        </authorList>
    </citation>
    <scope>NUCLEOTIDE SEQUENCE</scope>
    <source>
        <strain evidence="15">JEL0476</strain>
    </source>
</reference>
<evidence type="ECO:0000256" key="7">
    <source>
        <dbReference type="ARBA" id="ARBA00022777"/>
    </source>
</evidence>
<dbReference type="PROSITE" id="PS51374">
    <property type="entry name" value="NDPK_LIKE"/>
    <property type="match status" value="6"/>
</dbReference>
<feature type="binding site" evidence="11">
    <location>
        <position position="901"/>
    </location>
    <ligand>
        <name>ATP</name>
        <dbReference type="ChEBI" id="CHEBI:30616"/>
    </ligand>
</feature>
<feature type="binding site" evidence="11">
    <location>
        <position position="1232"/>
    </location>
    <ligand>
        <name>ATP</name>
        <dbReference type="ChEBI" id="CHEBI:30616"/>
    </ligand>
</feature>
<feature type="binding site" evidence="11">
    <location>
        <position position="1039"/>
    </location>
    <ligand>
        <name>ATP</name>
        <dbReference type="ChEBI" id="CHEBI:30616"/>
    </ligand>
</feature>